<dbReference type="EMBL" id="FN647972">
    <property type="protein sequence ID" value="CBJ29180.1"/>
    <property type="molecule type" value="Genomic_DNA"/>
</dbReference>
<dbReference type="InParanoid" id="D7FJS8"/>
<dbReference type="EMBL" id="FN649741">
    <property type="protein sequence ID" value="CBJ29180.1"/>
    <property type="molecule type" value="Genomic_DNA"/>
</dbReference>
<dbReference type="Gene3D" id="3.40.20.10">
    <property type="entry name" value="Severin"/>
    <property type="match status" value="1"/>
</dbReference>
<dbReference type="Proteomes" id="UP000002630">
    <property type="component" value="Linkage Group LG16"/>
</dbReference>
<organism evidence="2 3">
    <name type="scientific">Ectocarpus siliculosus</name>
    <name type="common">Brown alga</name>
    <name type="synonym">Conferva siliculosa</name>
    <dbReference type="NCBI Taxonomy" id="2880"/>
    <lineage>
        <taxon>Eukaryota</taxon>
        <taxon>Sar</taxon>
        <taxon>Stramenopiles</taxon>
        <taxon>Ochrophyta</taxon>
        <taxon>PX clade</taxon>
        <taxon>Phaeophyceae</taxon>
        <taxon>Ectocarpales</taxon>
        <taxon>Ectocarpaceae</taxon>
        <taxon>Ectocarpus</taxon>
    </lineage>
</organism>
<evidence type="ECO:0000313" key="2">
    <source>
        <dbReference type="EMBL" id="CBJ29180.1"/>
    </source>
</evidence>
<proteinExistence type="predicted"/>
<feature type="region of interest" description="Disordered" evidence="1">
    <location>
        <begin position="1"/>
        <end position="23"/>
    </location>
</feature>
<gene>
    <name evidence="2" type="ORF">Esi_0136_0054</name>
</gene>
<sequence length="149" mass="15969">MGLSPLSEGRPSSLGVGVRGGGRGRDASVPRLFELSDELGLGHGASGMRWSQLSIFDDQDLLPQCCFLLVTPGKPSFLWIGEAFAAGLVQVVSSLEELQELARDIAVKDARRLSDRTLPLPSDVETAVIVPGDGNEPPEWWSAFESGYT</sequence>
<reference evidence="2 3" key="1">
    <citation type="journal article" date="2010" name="Nature">
        <title>The Ectocarpus genome and the independent evolution of multicellularity in brown algae.</title>
        <authorList>
            <person name="Cock J.M."/>
            <person name="Sterck L."/>
            <person name="Rouze P."/>
            <person name="Scornet D."/>
            <person name="Allen A.E."/>
            <person name="Amoutzias G."/>
            <person name="Anthouard V."/>
            <person name="Artiguenave F."/>
            <person name="Aury J.M."/>
            <person name="Badger J.H."/>
            <person name="Beszteri B."/>
            <person name="Billiau K."/>
            <person name="Bonnet E."/>
            <person name="Bothwell J.H."/>
            <person name="Bowler C."/>
            <person name="Boyen C."/>
            <person name="Brownlee C."/>
            <person name="Carrano C.J."/>
            <person name="Charrier B."/>
            <person name="Cho G.Y."/>
            <person name="Coelho S.M."/>
            <person name="Collen J."/>
            <person name="Corre E."/>
            <person name="Da Silva C."/>
            <person name="Delage L."/>
            <person name="Delaroque N."/>
            <person name="Dittami S.M."/>
            <person name="Doulbeau S."/>
            <person name="Elias M."/>
            <person name="Farnham G."/>
            <person name="Gachon C.M."/>
            <person name="Gschloessl B."/>
            <person name="Heesch S."/>
            <person name="Jabbari K."/>
            <person name="Jubin C."/>
            <person name="Kawai H."/>
            <person name="Kimura K."/>
            <person name="Kloareg B."/>
            <person name="Kupper F.C."/>
            <person name="Lang D."/>
            <person name="Le Bail A."/>
            <person name="Leblanc C."/>
            <person name="Lerouge P."/>
            <person name="Lohr M."/>
            <person name="Lopez P.J."/>
            <person name="Martens C."/>
            <person name="Maumus F."/>
            <person name="Michel G."/>
            <person name="Miranda-Saavedra D."/>
            <person name="Morales J."/>
            <person name="Moreau H."/>
            <person name="Motomura T."/>
            <person name="Nagasato C."/>
            <person name="Napoli C.A."/>
            <person name="Nelson D.R."/>
            <person name="Nyvall-Collen P."/>
            <person name="Peters A.F."/>
            <person name="Pommier C."/>
            <person name="Potin P."/>
            <person name="Poulain J."/>
            <person name="Quesneville H."/>
            <person name="Read B."/>
            <person name="Rensing S.A."/>
            <person name="Ritter A."/>
            <person name="Rousvoal S."/>
            <person name="Samanta M."/>
            <person name="Samson G."/>
            <person name="Schroeder D.C."/>
            <person name="Segurens B."/>
            <person name="Strittmatter M."/>
            <person name="Tonon T."/>
            <person name="Tregear J.W."/>
            <person name="Valentin K."/>
            <person name="von Dassow P."/>
            <person name="Yamagishi T."/>
            <person name="Van de Peer Y."/>
            <person name="Wincker P."/>
        </authorList>
    </citation>
    <scope>NUCLEOTIDE SEQUENCE [LARGE SCALE GENOMIC DNA]</scope>
    <source>
        <strain evidence="3">Ec32 / CCAP1310/4</strain>
    </source>
</reference>
<name>D7FJS8_ECTSI</name>
<accession>D7FJS8</accession>
<dbReference type="SUPFAM" id="SSF55753">
    <property type="entry name" value="Actin depolymerizing proteins"/>
    <property type="match status" value="1"/>
</dbReference>
<keyword evidence="3" id="KW-1185">Reference proteome</keyword>
<evidence type="ECO:0000313" key="3">
    <source>
        <dbReference type="Proteomes" id="UP000002630"/>
    </source>
</evidence>
<dbReference type="AlphaFoldDB" id="D7FJS8"/>
<dbReference type="InterPro" id="IPR029006">
    <property type="entry name" value="ADF-H/Gelsolin-like_dom_sf"/>
</dbReference>
<evidence type="ECO:0000256" key="1">
    <source>
        <dbReference type="SAM" id="MobiDB-lite"/>
    </source>
</evidence>
<protein>
    <submittedName>
        <fullName evidence="2">Uncharacterized protein</fullName>
    </submittedName>
</protein>